<evidence type="ECO:0000313" key="3">
    <source>
        <dbReference type="Proteomes" id="UP000518288"/>
    </source>
</evidence>
<dbReference type="AlphaFoldDB" id="A0A7Y9R0J9"/>
<dbReference type="InterPro" id="IPR002756">
    <property type="entry name" value="MfnF"/>
</dbReference>
<name>A0A7Y9R0J9_9BURK</name>
<comment type="caution">
    <text evidence="2">The sequence shown here is derived from an EMBL/GenBank/DDBJ whole genome shotgun (WGS) entry which is preliminary data.</text>
</comment>
<dbReference type="Pfam" id="PF01968">
    <property type="entry name" value="Hydantoinase_A"/>
    <property type="match status" value="1"/>
</dbReference>
<reference evidence="2 3" key="1">
    <citation type="submission" date="2020-07" db="EMBL/GenBank/DDBJ databases">
        <title>Genomic Encyclopedia of Archaeal and Bacterial Type Strains, Phase II (KMG-II): from individual species to whole genera.</title>
        <authorList>
            <person name="Goeker M."/>
        </authorList>
    </citation>
    <scope>NUCLEOTIDE SEQUENCE [LARGE SCALE GENOMIC DNA]</scope>
    <source>
        <strain evidence="2 3">DSM 21226</strain>
    </source>
</reference>
<proteinExistence type="predicted"/>
<gene>
    <name evidence="2" type="ORF">BDD16_003085</name>
</gene>
<protein>
    <submittedName>
        <fullName evidence="2">Putative H4MPT-linked C1 transfer pathway protein</fullName>
    </submittedName>
</protein>
<sequence length="376" mass="40163">MPADDRGTDMPQDVIGWDVGGAHLKACWLHGGRVRDVAQWACPLWQGLVHLEDALAQARARWPQAMDRAVHAVTMSGEMVDLFADRADGVHRISQTLVACLPGPVHLYAGPQHWVAPAQAAAHWPAIASANWRACAQHTAARLGRGLLIDIGSTTTDVIAFDQGRVLGDSLSDRDRLASGELVYQGVVRTPLCALAPRTVFQGQTLNVMNEWFATTADVYRLTGELDPAHDQQPTADGADKSLPATRARLARLVGCDARDGSDADWLAFAHTWRAAQCTEIAGQVRRVLDRHAGTPAQAGHLVAAGCGAFLVPSVLEASLRGHPVLDYGRDVATLGTDPPATLADWTRVGAPGVAVAALWRDDHSGKPFEAARGNV</sequence>
<organism evidence="2 3">
    <name type="scientific">Sphaerotilus montanus</name>
    <dbReference type="NCBI Taxonomy" id="522889"/>
    <lineage>
        <taxon>Bacteria</taxon>
        <taxon>Pseudomonadati</taxon>
        <taxon>Pseudomonadota</taxon>
        <taxon>Betaproteobacteria</taxon>
        <taxon>Burkholderiales</taxon>
        <taxon>Sphaerotilaceae</taxon>
        <taxon>Sphaerotilus</taxon>
    </lineage>
</organism>
<accession>A0A7Y9R0J9</accession>
<dbReference type="Gene3D" id="3.30.420.190">
    <property type="entry name" value="conserved archaeal protein q6m145"/>
    <property type="match status" value="1"/>
</dbReference>
<keyword evidence="3" id="KW-1185">Reference proteome</keyword>
<dbReference type="RefSeq" id="WP_310732898.1">
    <property type="nucleotide sequence ID" value="NZ_JACCFH010000001.1"/>
</dbReference>
<dbReference type="EMBL" id="JACCFH010000001">
    <property type="protein sequence ID" value="NYG34099.1"/>
    <property type="molecule type" value="Genomic_DNA"/>
</dbReference>
<dbReference type="Gene3D" id="3.30.420.40">
    <property type="match status" value="1"/>
</dbReference>
<dbReference type="Proteomes" id="UP000518288">
    <property type="component" value="Unassembled WGS sequence"/>
</dbReference>
<evidence type="ECO:0000313" key="2">
    <source>
        <dbReference type="EMBL" id="NYG34099.1"/>
    </source>
</evidence>
<dbReference type="NCBIfam" id="TIGR03123">
    <property type="entry name" value="one_C_unchar_1"/>
    <property type="match status" value="1"/>
</dbReference>
<evidence type="ECO:0000259" key="1">
    <source>
        <dbReference type="Pfam" id="PF01968"/>
    </source>
</evidence>
<feature type="domain" description="Hydantoinase A/oxoprolinase" evidence="1">
    <location>
        <begin position="113"/>
        <end position="315"/>
    </location>
</feature>
<dbReference type="InterPro" id="IPR002821">
    <property type="entry name" value="Hydantoinase_A"/>
</dbReference>
<dbReference type="GO" id="GO:0016787">
    <property type="term" value="F:hydrolase activity"/>
    <property type="evidence" value="ECO:0007669"/>
    <property type="project" value="InterPro"/>
</dbReference>